<dbReference type="InterPro" id="IPR050638">
    <property type="entry name" value="AA-Vitamin_Transporters"/>
</dbReference>
<evidence type="ECO:0000256" key="2">
    <source>
        <dbReference type="ARBA" id="ARBA00007362"/>
    </source>
</evidence>
<feature type="transmembrane region" description="Helical" evidence="6">
    <location>
        <begin position="12"/>
        <end position="33"/>
    </location>
</feature>
<feature type="domain" description="EamA" evidence="7">
    <location>
        <begin position="159"/>
        <end position="297"/>
    </location>
</feature>
<dbReference type="SUPFAM" id="SSF103481">
    <property type="entry name" value="Multidrug resistance efflux transporter EmrE"/>
    <property type="match status" value="2"/>
</dbReference>
<evidence type="ECO:0000313" key="9">
    <source>
        <dbReference type="Proteomes" id="UP000293583"/>
    </source>
</evidence>
<feature type="transmembrane region" description="Helical" evidence="6">
    <location>
        <begin position="224"/>
        <end position="246"/>
    </location>
</feature>
<dbReference type="PANTHER" id="PTHR32322">
    <property type="entry name" value="INNER MEMBRANE TRANSPORTER"/>
    <property type="match status" value="1"/>
</dbReference>
<keyword evidence="3 6" id="KW-0812">Transmembrane</keyword>
<dbReference type="Pfam" id="PF00892">
    <property type="entry name" value="EamA"/>
    <property type="match status" value="2"/>
</dbReference>
<evidence type="ECO:0000256" key="6">
    <source>
        <dbReference type="SAM" id="Phobius"/>
    </source>
</evidence>
<gene>
    <name evidence="8" type="ORF">EWU20_07210</name>
</gene>
<dbReference type="Proteomes" id="UP000293583">
    <property type="component" value="Unassembled WGS sequence"/>
</dbReference>
<evidence type="ECO:0000256" key="1">
    <source>
        <dbReference type="ARBA" id="ARBA00004141"/>
    </source>
</evidence>
<comment type="subcellular location">
    <subcellularLocation>
        <location evidence="1">Membrane</location>
        <topology evidence="1">Multi-pass membrane protein</topology>
    </subcellularLocation>
</comment>
<feature type="transmembrane region" description="Helical" evidence="6">
    <location>
        <begin position="281"/>
        <end position="298"/>
    </location>
</feature>
<feature type="transmembrane region" description="Helical" evidence="6">
    <location>
        <begin position="258"/>
        <end position="275"/>
    </location>
</feature>
<comment type="caution">
    <text evidence="8">The sequence shown here is derived from an EMBL/GenBank/DDBJ whole genome shotgun (WGS) entry which is preliminary data.</text>
</comment>
<keyword evidence="4 6" id="KW-1133">Transmembrane helix</keyword>
<evidence type="ECO:0000256" key="3">
    <source>
        <dbReference type="ARBA" id="ARBA00022692"/>
    </source>
</evidence>
<feature type="transmembrane region" description="Helical" evidence="6">
    <location>
        <begin position="128"/>
        <end position="144"/>
    </location>
</feature>
<dbReference type="InterPro" id="IPR000620">
    <property type="entry name" value="EamA_dom"/>
</dbReference>
<feature type="domain" description="EamA" evidence="7">
    <location>
        <begin position="18"/>
        <end position="141"/>
    </location>
</feature>
<proteinExistence type="inferred from homology"/>
<dbReference type="AlphaFoldDB" id="A0A4Q9BBG3"/>
<evidence type="ECO:0000313" key="8">
    <source>
        <dbReference type="EMBL" id="TBH73156.1"/>
    </source>
</evidence>
<evidence type="ECO:0000259" key="7">
    <source>
        <dbReference type="Pfam" id="PF00892"/>
    </source>
</evidence>
<comment type="similarity">
    <text evidence="2">Belongs to the EamA transporter family.</text>
</comment>
<organism evidence="8 9">
    <name type="scientific">Aquirufa antheringensis</name>
    <dbReference type="NCBI Taxonomy" id="2516559"/>
    <lineage>
        <taxon>Bacteria</taxon>
        <taxon>Pseudomonadati</taxon>
        <taxon>Bacteroidota</taxon>
        <taxon>Cytophagia</taxon>
        <taxon>Cytophagales</taxon>
        <taxon>Flectobacillaceae</taxon>
        <taxon>Aquirufa</taxon>
    </lineage>
</organism>
<feature type="transmembrane region" description="Helical" evidence="6">
    <location>
        <begin position="73"/>
        <end position="93"/>
    </location>
</feature>
<reference evidence="8 9" key="1">
    <citation type="submission" date="2019-02" db="EMBL/GenBank/DDBJ databases">
        <title>Genome of a new Bacteroidetes strain.</title>
        <authorList>
            <person name="Pitt A."/>
        </authorList>
    </citation>
    <scope>NUCLEOTIDE SEQUENCE [LARGE SCALE GENOMIC DNA]</scope>
    <source>
        <strain evidence="8 9">103A-SOEBACH</strain>
    </source>
</reference>
<dbReference type="RefSeq" id="WP_130923288.1">
    <property type="nucleotide sequence ID" value="NZ_JAANON010000001.1"/>
</dbReference>
<keyword evidence="5 6" id="KW-0472">Membrane</keyword>
<feature type="transmembrane region" description="Helical" evidence="6">
    <location>
        <begin position="39"/>
        <end position="61"/>
    </location>
</feature>
<feature type="transmembrane region" description="Helical" evidence="6">
    <location>
        <begin position="189"/>
        <end position="208"/>
    </location>
</feature>
<evidence type="ECO:0000256" key="4">
    <source>
        <dbReference type="ARBA" id="ARBA00022989"/>
    </source>
</evidence>
<dbReference type="InterPro" id="IPR037185">
    <property type="entry name" value="EmrE-like"/>
</dbReference>
<feature type="transmembrane region" description="Helical" evidence="6">
    <location>
        <begin position="99"/>
        <end position="119"/>
    </location>
</feature>
<accession>A0A4Q9BBG3</accession>
<dbReference type="OrthoDB" id="9812547at2"/>
<name>A0A4Q9BBG3_9BACT</name>
<dbReference type="GO" id="GO:0016020">
    <property type="term" value="C:membrane"/>
    <property type="evidence" value="ECO:0007669"/>
    <property type="project" value="UniProtKB-SubCell"/>
</dbReference>
<protein>
    <recommendedName>
        <fullName evidence="7">EamA domain-containing protein</fullName>
    </recommendedName>
</protein>
<dbReference type="EMBL" id="SEWY01000003">
    <property type="protein sequence ID" value="TBH73156.1"/>
    <property type="molecule type" value="Genomic_DNA"/>
</dbReference>
<dbReference type="PANTHER" id="PTHR32322:SF2">
    <property type="entry name" value="EAMA DOMAIN-CONTAINING PROTEIN"/>
    <property type="match status" value="1"/>
</dbReference>
<feature type="transmembrane region" description="Helical" evidence="6">
    <location>
        <begin position="156"/>
        <end position="177"/>
    </location>
</feature>
<evidence type="ECO:0000256" key="5">
    <source>
        <dbReference type="ARBA" id="ARBA00023136"/>
    </source>
</evidence>
<keyword evidence="9" id="KW-1185">Reference proteome</keyword>
<sequence length="304" mass="33100">MNKKESISLVTMLALGGLYLIWGSTFLSVRILLEFLPPLVISFSRNLVAGLLFLVWSILGGHWQKLSFQHWKVHLLAGILLITLGNGFMALAGQTIPSGLSSVFMAVGPLLLIIFFWISGRKPTNRKLLGTLIGFVGIILLASQKNLAIPGKEIDFYRGMGFLLIAVVAWNLGVFYIQFMKANTYHFTQVCGIQMTTGGLILLGIALFRGDAQSVVISELPLKAIYVFIYLALIGSMVGFGLFGYLSKALDATLVSTYTYVNPIIALFLGNIILGESLSSILLFASSLILSAVLLITTEKTLSK</sequence>